<evidence type="ECO:0000313" key="3">
    <source>
        <dbReference type="Proteomes" id="UP000018291"/>
    </source>
</evidence>
<accession>R4Z300</accession>
<keyword evidence="1" id="KW-0472">Membrane</keyword>
<keyword evidence="3" id="KW-1185">Reference proteome</keyword>
<protein>
    <submittedName>
        <fullName evidence="2">Uncharacterized protein</fullName>
    </submittedName>
</protein>
<dbReference type="EMBL" id="CANL01000045">
    <property type="protein sequence ID" value="CCM65040.1"/>
    <property type="molecule type" value="Genomic_DNA"/>
</dbReference>
<sequence>MVARRTARPPPRTAVPCTIDPRSSAWPHPLTTIWPVSRGLKVLLLALLTIFVAREIMFRRNLADFNPDTAPFGD</sequence>
<feature type="transmembrane region" description="Helical" evidence="1">
    <location>
        <begin position="33"/>
        <end position="53"/>
    </location>
</feature>
<dbReference type="AlphaFoldDB" id="R4Z300"/>
<reference evidence="2 3" key="1">
    <citation type="journal article" date="2013" name="ISME J.">
        <title>Metabolic model for the filamentous 'Candidatus Microthrix parvicella' based on genomic and metagenomic analyses.</title>
        <authorList>
            <person name="Jon McIlroy S."/>
            <person name="Kristiansen R."/>
            <person name="Albertsen M."/>
            <person name="Michael Karst S."/>
            <person name="Rossetti S."/>
            <person name="Lund Nielsen J."/>
            <person name="Tandoi V."/>
            <person name="James Seviour R."/>
            <person name="Nielsen P.H."/>
        </authorList>
    </citation>
    <scope>NUCLEOTIDE SEQUENCE [LARGE SCALE GENOMIC DNA]</scope>
    <source>
        <strain evidence="2 3">RN1</strain>
    </source>
</reference>
<evidence type="ECO:0000313" key="2">
    <source>
        <dbReference type="EMBL" id="CCM65040.1"/>
    </source>
</evidence>
<dbReference type="Proteomes" id="UP000018291">
    <property type="component" value="Unassembled WGS sequence"/>
</dbReference>
<proteinExistence type="predicted"/>
<gene>
    <name evidence="2" type="ORF">BN381_50182</name>
</gene>
<organism evidence="2 3">
    <name type="scientific">Candidatus Neomicrothrix parvicella RN1</name>
    <dbReference type="NCBI Taxonomy" id="1229780"/>
    <lineage>
        <taxon>Bacteria</taxon>
        <taxon>Bacillati</taxon>
        <taxon>Actinomycetota</taxon>
        <taxon>Acidimicrobiia</taxon>
        <taxon>Acidimicrobiales</taxon>
        <taxon>Microthrixaceae</taxon>
        <taxon>Candidatus Neomicrothrix</taxon>
    </lineage>
</organism>
<comment type="caution">
    <text evidence="2">The sequence shown here is derived from an EMBL/GenBank/DDBJ whole genome shotgun (WGS) entry which is preliminary data.</text>
</comment>
<keyword evidence="1" id="KW-0812">Transmembrane</keyword>
<keyword evidence="1" id="KW-1133">Transmembrane helix</keyword>
<evidence type="ECO:0000256" key="1">
    <source>
        <dbReference type="SAM" id="Phobius"/>
    </source>
</evidence>
<name>R4Z300_9ACTN</name>
<dbReference type="HOGENOM" id="CLU_2680851_0_0_11"/>